<evidence type="ECO:0000313" key="8">
    <source>
        <dbReference type="EMBL" id="WEJ62532.1"/>
    </source>
</evidence>
<comment type="similarity">
    <text evidence="1">Belongs to the sigma-70 factor family. ECF subfamily.</text>
</comment>
<keyword evidence="9" id="KW-1185">Reference proteome</keyword>
<evidence type="ECO:0000259" key="7">
    <source>
        <dbReference type="Pfam" id="PF04545"/>
    </source>
</evidence>
<evidence type="ECO:0000256" key="4">
    <source>
        <dbReference type="ARBA" id="ARBA00023125"/>
    </source>
</evidence>
<evidence type="ECO:0000313" key="9">
    <source>
        <dbReference type="Proteomes" id="UP001222275"/>
    </source>
</evidence>
<dbReference type="Gene3D" id="1.10.10.10">
    <property type="entry name" value="Winged helix-like DNA-binding domain superfamily/Winged helix DNA-binding domain"/>
    <property type="match status" value="1"/>
</dbReference>
<dbReference type="InterPro" id="IPR007630">
    <property type="entry name" value="RNA_pol_sigma70_r4"/>
</dbReference>
<organism evidence="8 9">
    <name type="scientific">Thiomicrorhabdus lithotrophica</name>
    <dbReference type="NCBI Taxonomy" id="2949997"/>
    <lineage>
        <taxon>Bacteria</taxon>
        <taxon>Pseudomonadati</taxon>
        <taxon>Pseudomonadota</taxon>
        <taxon>Gammaproteobacteria</taxon>
        <taxon>Thiotrichales</taxon>
        <taxon>Piscirickettsiaceae</taxon>
        <taxon>Thiomicrorhabdus</taxon>
    </lineage>
</organism>
<dbReference type="PANTHER" id="PTHR43133:SF51">
    <property type="entry name" value="RNA POLYMERASE SIGMA FACTOR"/>
    <property type="match status" value="1"/>
</dbReference>
<evidence type="ECO:0000259" key="6">
    <source>
        <dbReference type="Pfam" id="PF04542"/>
    </source>
</evidence>
<keyword evidence="4" id="KW-0238">DNA-binding</keyword>
<dbReference type="EMBL" id="CP102381">
    <property type="protein sequence ID" value="WEJ62532.1"/>
    <property type="molecule type" value="Genomic_DNA"/>
</dbReference>
<feature type="domain" description="RNA polymerase sigma-70 region 4" evidence="7">
    <location>
        <begin position="138"/>
        <end position="177"/>
    </location>
</feature>
<dbReference type="SUPFAM" id="SSF88946">
    <property type="entry name" value="Sigma2 domain of RNA polymerase sigma factors"/>
    <property type="match status" value="1"/>
</dbReference>
<dbReference type="PANTHER" id="PTHR43133">
    <property type="entry name" value="RNA POLYMERASE ECF-TYPE SIGMA FACTO"/>
    <property type="match status" value="1"/>
</dbReference>
<dbReference type="Proteomes" id="UP001222275">
    <property type="component" value="Chromosome"/>
</dbReference>
<dbReference type="Pfam" id="PF04545">
    <property type="entry name" value="Sigma70_r4"/>
    <property type="match status" value="1"/>
</dbReference>
<dbReference type="RefSeq" id="WP_275594790.1">
    <property type="nucleotide sequence ID" value="NZ_CP102381.1"/>
</dbReference>
<feature type="domain" description="RNA polymerase sigma-70 region 2" evidence="6">
    <location>
        <begin position="34"/>
        <end position="100"/>
    </location>
</feature>
<dbReference type="InterPro" id="IPR036388">
    <property type="entry name" value="WH-like_DNA-bd_sf"/>
</dbReference>
<evidence type="ECO:0000256" key="5">
    <source>
        <dbReference type="ARBA" id="ARBA00023163"/>
    </source>
</evidence>
<sequence>MLIPPQKLELQDESSLIEQAKNELPHVTTAFEELVVRYEKMVYAICLRYFGDIDRAEEISQETFIKVFQQLNNFRGDSKFSTWLYRITINLCHTAAQKKSSLLSDPIEDYMDDIELSEEFKCDDEEQCVQYCVNQQKEQEKAIISMRFNTDLSLQEISEVLNIKLSATKMRLYRAMESFKTLYEKYCT</sequence>
<dbReference type="Pfam" id="PF04542">
    <property type="entry name" value="Sigma70_r2"/>
    <property type="match status" value="1"/>
</dbReference>
<dbReference type="InterPro" id="IPR013325">
    <property type="entry name" value="RNA_pol_sigma_r2"/>
</dbReference>
<keyword evidence="5" id="KW-0804">Transcription</keyword>
<dbReference type="NCBIfam" id="TIGR02937">
    <property type="entry name" value="sigma70-ECF"/>
    <property type="match status" value="1"/>
</dbReference>
<evidence type="ECO:0000256" key="2">
    <source>
        <dbReference type="ARBA" id="ARBA00023015"/>
    </source>
</evidence>
<evidence type="ECO:0000256" key="1">
    <source>
        <dbReference type="ARBA" id="ARBA00010641"/>
    </source>
</evidence>
<gene>
    <name evidence="8" type="ORF">NR989_11020</name>
</gene>
<evidence type="ECO:0000256" key="3">
    <source>
        <dbReference type="ARBA" id="ARBA00023082"/>
    </source>
</evidence>
<reference evidence="8 9" key="1">
    <citation type="submission" date="2022-06" db="EMBL/GenBank/DDBJ databases">
        <title>Thiomicrohabdus sp. nov, an obligately chemolithoautotrophic, sulfur-oxidizing bacterium isolated from beach of Guanyin Mountain. Amoy.</title>
        <authorList>
            <person name="Zhu H."/>
        </authorList>
    </citation>
    <scope>NUCLEOTIDE SEQUENCE [LARGE SCALE GENOMIC DNA]</scope>
    <source>
        <strain evidence="8 9">XGS-01</strain>
    </source>
</reference>
<accession>A0ABY8CAI4</accession>
<dbReference type="InterPro" id="IPR014284">
    <property type="entry name" value="RNA_pol_sigma-70_dom"/>
</dbReference>
<keyword evidence="2" id="KW-0805">Transcription regulation</keyword>
<dbReference type="InterPro" id="IPR007627">
    <property type="entry name" value="RNA_pol_sigma70_r2"/>
</dbReference>
<proteinExistence type="inferred from homology"/>
<protein>
    <submittedName>
        <fullName evidence="8">Sigma-70 family RNA polymerase sigma factor</fullName>
    </submittedName>
</protein>
<name>A0ABY8CAI4_9GAMM</name>
<dbReference type="InterPro" id="IPR039425">
    <property type="entry name" value="RNA_pol_sigma-70-like"/>
</dbReference>
<dbReference type="Gene3D" id="1.10.1740.10">
    <property type="match status" value="1"/>
</dbReference>
<keyword evidence="3" id="KW-0731">Sigma factor</keyword>
<dbReference type="CDD" id="cd06171">
    <property type="entry name" value="Sigma70_r4"/>
    <property type="match status" value="1"/>
</dbReference>
<dbReference type="SUPFAM" id="SSF88659">
    <property type="entry name" value="Sigma3 and sigma4 domains of RNA polymerase sigma factors"/>
    <property type="match status" value="1"/>
</dbReference>
<dbReference type="InterPro" id="IPR013324">
    <property type="entry name" value="RNA_pol_sigma_r3/r4-like"/>
</dbReference>